<keyword evidence="2" id="KW-1185">Reference proteome</keyword>
<evidence type="ECO:0000313" key="1">
    <source>
        <dbReference type="EMBL" id="QYS92964.1"/>
    </source>
</evidence>
<proteinExistence type="predicted"/>
<dbReference type="AlphaFoldDB" id="A0A8G0L2I9"/>
<accession>A0A8G0L2I9</accession>
<dbReference type="EMBL" id="CP075864">
    <property type="protein sequence ID" value="QYS92964.1"/>
    <property type="molecule type" value="Genomic_DNA"/>
</dbReference>
<evidence type="ECO:0000313" key="2">
    <source>
        <dbReference type="Proteomes" id="UP000826661"/>
    </source>
</evidence>
<sequence length="96" mass="10348">MRKGAKRDLAAWSVVHSGMTSLPEVDRRNWGLGVPSFFSVNADDLGPLERAREGGRGSGTANPGCRVNESLLGDQESGTILVGKDQLLAKTFYNTR</sequence>
<protein>
    <submittedName>
        <fullName evidence="1">Uncharacterized protein</fullName>
    </submittedName>
</protein>
<reference evidence="1 2" key="1">
    <citation type="journal article" date="2021" name="BMC Genomics">
        <title>Telomere-to-telomere genome assembly of asparaginase-producing Trichoderma simmonsii.</title>
        <authorList>
            <person name="Chung D."/>
            <person name="Kwon Y.M."/>
            <person name="Yang Y."/>
        </authorList>
    </citation>
    <scope>NUCLEOTIDE SEQUENCE [LARGE SCALE GENOMIC DNA]</scope>
    <source>
        <strain evidence="1 2">GH-Sj1</strain>
    </source>
</reference>
<name>A0A8G0L2I9_9HYPO</name>
<organism evidence="1 2">
    <name type="scientific">Trichoderma simmonsii</name>
    <dbReference type="NCBI Taxonomy" id="1491479"/>
    <lineage>
        <taxon>Eukaryota</taxon>
        <taxon>Fungi</taxon>
        <taxon>Dikarya</taxon>
        <taxon>Ascomycota</taxon>
        <taxon>Pezizomycotina</taxon>
        <taxon>Sordariomycetes</taxon>
        <taxon>Hypocreomycetidae</taxon>
        <taxon>Hypocreales</taxon>
        <taxon>Hypocreaceae</taxon>
        <taxon>Trichoderma</taxon>
    </lineage>
</organism>
<gene>
    <name evidence="1" type="ORF">H0G86_000355</name>
</gene>
<dbReference type="Proteomes" id="UP000826661">
    <property type="component" value="Chromosome I"/>
</dbReference>